<dbReference type="Proteomes" id="UP000198939">
    <property type="component" value="Unassembled WGS sequence"/>
</dbReference>
<dbReference type="EMBL" id="FOCV01000028">
    <property type="protein sequence ID" value="SEO88281.1"/>
    <property type="molecule type" value="Genomic_DNA"/>
</dbReference>
<reference evidence="1" key="2">
    <citation type="submission" date="2016-10" db="EMBL/GenBank/DDBJ databases">
        <authorList>
            <person name="de Groot N.N."/>
        </authorList>
    </citation>
    <scope>NUCLEOTIDE SEQUENCE [LARGE SCALE GENOMIC DNA]</scope>
    <source>
        <strain evidence="1">CCBAU85039</strain>
    </source>
</reference>
<evidence type="ECO:0000313" key="2">
    <source>
        <dbReference type="EMBL" id="SEO88281.1"/>
    </source>
</evidence>
<dbReference type="EMBL" id="FNXB01000037">
    <property type="protein sequence ID" value="SEI14663.1"/>
    <property type="molecule type" value="Genomic_DNA"/>
</dbReference>
<reference evidence="2 4" key="3">
    <citation type="submission" date="2016-10" db="EMBL/GenBank/DDBJ databases">
        <authorList>
            <person name="Varghese N."/>
            <person name="Submissions S."/>
        </authorList>
    </citation>
    <scope>NUCLEOTIDE SEQUENCE [LARGE SCALE GENOMIC DNA]</scope>
    <source>
        <strain evidence="2 4">CGMCC 1.7071</strain>
    </source>
</reference>
<dbReference type="Pfam" id="PF06793">
    <property type="entry name" value="UPF0262"/>
    <property type="match status" value="1"/>
</dbReference>
<protein>
    <submittedName>
        <fullName evidence="1">Uncharacterized protein</fullName>
    </submittedName>
</protein>
<sequence length="82" mass="9477">MCDSYSDAMARSGAQRLEAINMGRRAIHNEASELLRERLRSKVDIDLETARRLFTLLHILLKQDTPYRRIEHETKPYCSAGS</sequence>
<dbReference type="STRING" id="501024.RTCCBAU85039_5121"/>
<dbReference type="Proteomes" id="UP000183063">
    <property type="component" value="Unassembled WGS sequence"/>
</dbReference>
<name>A0A1H8TBL9_9HYPH</name>
<keyword evidence="4" id="KW-1185">Reference proteome</keyword>
<gene>
    <name evidence="1" type="ORF">RTCCBAU85039_5121</name>
    <name evidence="2" type="ORF">SAMN05216228_102820</name>
</gene>
<reference evidence="3" key="1">
    <citation type="submission" date="2016-10" db="EMBL/GenBank/DDBJ databases">
        <authorList>
            <person name="Wibberg D."/>
        </authorList>
    </citation>
    <scope>NUCLEOTIDE SEQUENCE [LARGE SCALE GENOMIC DNA]</scope>
</reference>
<accession>A0A1H8TBL9</accession>
<evidence type="ECO:0000313" key="3">
    <source>
        <dbReference type="Proteomes" id="UP000183063"/>
    </source>
</evidence>
<dbReference type="AlphaFoldDB" id="A0A1H8TBL9"/>
<dbReference type="InterPro" id="IPR008321">
    <property type="entry name" value="UCP032146"/>
</dbReference>
<organism evidence="1 3">
    <name type="scientific">Rhizobium tibeticum</name>
    <dbReference type="NCBI Taxonomy" id="501024"/>
    <lineage>
        <taxon>Bacteria</taxon>
        <taxon>Pseudomonadati</taxon>
        <taxon>Pseudomonadota</taxon>
        <taxon>Alphaproteobacteria</taxon>
        <taxon>Hyphomicrobiales</taxon>
        <taxon>Rhizobiaceae</taxon>
        <taxon>Rhizobium/Agrobacterium group</taxon>
        <taxon>Rhizobium</taxon>
    </lineage>
</organism>
<evidence type="ECO:0000313" key="1">
    <source>
        <dbReference type="EMBL" id="SEI14663.1"/>
    </source>
</evidence>
<evidence type="ECO:0000313" key="4">
    <source>
        <dbReference type="Proteomes" id="UP000198939"/>
    </source>
</evidence>
<proteinExistence type="predicted"/>